<evidence type="ECO:0000256" key="6">
    <source>
        <dbReference type="ARBA" id="ARBA00023315"/>
    </source>
</evidence>
<organism evidence="10 11">
    <name type="scientific">Pelagomonas calceolata</name>
    <dbReference type="NCBI Taxonomy" id="35677"/>
    <lineage>
        <taxon>Eukaryota</taxon>
        <taxon>Sar</taxon>
        <taxon>Stramenopiles</taxon>
        <taxon>Ochrophyta</taxon>
        <taxon>Pelagophyceae</taxon>
        <taxon>Pelagomonadales</taxon>
        <taxon>Pelagomonadaceae</taxon>
        <taxon>Pelagomonas</taxon>
    </lineage>
</organism>
<dbReference type="GO" id="GO:0019706">
    <property type="term" value="F:protein-cysteine S-palmitoyltransferase activity"/>
    <property type="evidence" value="ECO:0007669"/>
    <property type="project" value="UniProtKB-EC"/>
</dbReference>
<dbReference type="Pfam" id="PF01529">
    <property type="entry name" value="DHHC"/>
    <property type="match status" value="1"/>
</dbReference>
<keyword evidence="6 7" id="KW-0012">Acyltransferase</keyword>
<dbReference type="GO" id="GO:0016020">
    <property type="term" value="C:membrane"/>
    <property type="evidence" value="ECO:0007669"/>
    <property type="project" value="UniProtKB-SubCell"/>
</dbReference>
<keyword evidence="5 7" id="KW-0472">Membrane</keyword>
<feature type="transmembrane region" description="Helical" evidence="7">
    <location>
        <begin position="194"/>
        <end position="220"/>
    </location>
</feature>
<proteinExistence type="inferred from homology"/>
<dbReference type="GO" id="GO:0006612">
    <property type="term" value="P:protein targeting to membrane"/>
    <property type="evidence" value="ECO:0007669"/>
    <property type="project" value="TreeGrafter"/>
</dbReference>
<feature type="compositionally biased region" description="Low complexity" evidence="8">
    <location>
        <begin position="21"/>
        <end position="30"/>
    </location>
</feature>
<dbReference type="AlphaFoldDB" id="A0A8J2S9X0"/>
<evidence type="ECO:0000256" key="3">
    <source>
        <dbReference type="ARBA" id="ARBA00022692"/>
    </source>
</evidence>
<comment type="similarity">
    <text evidence="7">Belongs to the DHHC palmitoyltransferase family.</text>
</comment>
<evidence type="ECO:0000256" key="1">
    <source>
        <dbReference type="ARBA" id="ARBA00004141"/>
    </source>
</evidence>
<keyword evidence="11" id="KW-1185">Reference proteome</keyword>
<gene>
    <name evidence="10" type="ORF">PECAL_1P26630</name>
</gene>
<dbReference type="InterPro" id="IPR001594">
    <property type="entry name" value="Palmitoyltrfase_DHHC"/>
</dbReference>
<reference evidence="10" key="1">
    <citation type="submission" date="2021-11" db="EMBL/GenBank/DDBJ databases">
        <authorList>
            <consortium name="Genoscope - CEA"/>
            <person name="William W."/>
        </authorList>
    </citation>
    <scope>NUCLEOTIDE SEQUENCE</scope>
</reference>
<dbReference type="GO" id="GO:0005794">
    <property type="term" value="C:Golgi apparatus"/>
    <property type="evidence" value="ECO:0007669"/>
    <property type="project" value="TreeGrafter"/>
</dbReference>
<comment type="domain">
    <text evidence="7">The DHHC domain is required for palmitoyltransferase activity.</text>
</comment>
<comment type="catalytic activity">
    <reaction evidence="7">
        <text>L-cysteinyl-[protein] + hexadecanoyl-CoA = S-hexadecanoyl-L-cysteinyl-[protein] + CoA</text>
        <dbReference type="Rhea" id="RHEA:36683"/>
        <dbReference type="Rhea" id="RHEA-COMP:10131"/>
        <dbReference type="Rhea" id="RHEA-COMP:11032"/>
        <dbReference type="ChEBI" id="CHEBI:29950"/>
        <dbReference type="ChEBI" id="CHEBI:57287"/>
        <dbReference type="ChEBI" id="CHEBI:57379"/>
        <dbReference type="ChEBI" id="CHEBI:74151"/>
        <dbReference type="EC" id="2.3.1.225"/>
    </reaction>
</comment>
<keyword evidence="2 7" id="KW-0808">Transferase</keyword>
<dbReference type="PROSITE" id="PS50216">
    <property type="entry name" value="DHHC"/>
    <property type="match status" value="1"/>
</dbReference>
<evidence type="ECO:0000256" key="4">
    <source>
        <dbReference type="ARBA" id="ARBA00022989"/>
    </source>
</evidence>
<evidence type="ECO:0000313" key="10">
    <source>
        <dbReference type="EMBL" id="CAH0366186.1"/>
    </source>
</evidence>
<dbReference type="OrthoDB" id="428652at2759"/>
<comment type="subcellular location">
    <subcellularLocation>
        <location evidence="1">Membrane</location>
        <topology evidence="1">Multi-pass membrane protein</topology>
    </subcellularLocation>
</comment>
<evidence type="ECO:0000256" key="8">
    <source>
        <dbReference type="SAM" id="MobiDB-lite"/>
    </source>
</evidence>
<feature type="transmembrane region" description="Helical" evidence="7">
    <location>
        <begin position="83"/>
        <end position="107"/>
    </location>
</feature>
<dbReference type="EC" id="2.3.1.225" evidence="7"/>
<feature type="domain" description="Palmitoyltransferase DHHC" evidence="9">
    <location>
        <begin position="150"/>
        <end position="215"/>
    </location>
</feature>
<sequence length="224" mass="23727">MADLDGPYDVPCGSDGDDAAAADNTDQEAATSDADLRLPPLPPPLKTRNLEFCCGATTILTCVFIAVGVAAAVIFAPSSNLSFTAKIVCAVLVGVECLVAVISLLVIGFGDPGIVKRTPATINPIPKEVAERLRAGEGLDGLQNFVDESRGVYCVKCCVWRPRNAVHCTTCRRCCRDHDHHCGFYGRCIAKKNLTYFFAVGPAGWAAIVTCIVFAALALAPPIR</sequence>
<accession>A0A8J2S9X0</accession>
<evidence type="ECO:0000256" key="5">
    <source>
        <dbReference type="ARBA" id="ARBA00023136"/>
    </source>
</evidence>
<evidence type="ECO:0000259" key="9">
    <source>
        <dbReference type="Pfam" id="PF01529"/>
    </source>
</evidence>
<comment type="caution">
    <text evidence="10">The sequence shown here is derived from an EMBL/GenBank/DDBJ whole genome shotgun (WGS) entry which is preliminary data.</text>
</comment>
<dbReference type="Proteomes" id="UP000789595">
    <property type="component" value="Unassembled WGS sequence"/>
</dbReference>
<keyword evidence="3 7" id="KW-0812">Transmembrane</keyword>
<feature type="transmembrane region" description="Helical" evidence="7">
    <location>
        <begin position="52"/>
        <end position="77"/>
    </location>
</feature>
<dbReference type="EMBL" id="CAKKNE010000001">
    <property type="protein sequence ID" value="CAH0366186.1"/>
    <property type="molecule type" value="Genomic_DNA"/>
</dbReference>
<dbReference type="GO" id="GO:0005783">
    <property type="term" value="C:endoplasmic reticulum"/>
    <property type="evidence" value="ECO:0007669"/>
    <property type="project" value="TreeGrafter"/>
</dbReference>
<evidence type="ECO:0000256" key="2">
    <source>
        <dbReference type="ARBA" id="ARBA00022679"/>
    </source>
</evidence>
<keyword evidence="4 7" id="KW-1133">Transmembrane helix</keyword>
<name>A0A8J2S9X0_9STRA</name>
<protein>
    <recommendedName>
        <fullName evidence="7">Palmitoyltransferase</fullName>
        <ecNumber evidence="7">2.3.1.225</ecNumber>
    </recommendedName>
</protein>
<dbReference type="PANTHER" id="PTHR22883">
    <property type="entry name" value="ZINC FINGER DHHC DOMAIN CONTAINING PROTEIN"/>
    <property type="match status" value="1"/>
</dbReference>
<feature type="region of interest" description="Disordered" evidence="8">
    <location>
        <begin position="1"/>
        <end position="39"/>
    </location>
</feature>
<evidence type="ECO:0000256" key="7">
    <source>
        <dbReference type="RuleBase" id="RU079119"/>
    </source>
</evidence>
<evidence type="ECO:0000313" key="11">
    <source>
        <dbReference type="Proteomes" id="UP000789595"/>
    </source>
</evidence>
<dbReference type="InterPro" id="IPR039859">
    <property type="entry name" value="PFA4/ZDH16/20/ERF2-like"/>
</dbReference>